<name>A0A848LBG0_9BACT</name>
<evidence type="ECO:0000256" key="2">
    <source>
        <dbReference type="SAM" id="Phobius"/>
    </source>
</evidence>
<gene>
    <name evidence="3" type="ORF">HG543_02015</name>
</gene>
<dbReference type="Proteomes" id="UP000518300">
    <property type="component" value="Unassembled WGS sequence"/>
</dbReference>
<evidence type="ECO:0000313" key="4">
    <source>
        <dbReference type="Proteomes" id="UP000518300"/>
    </source>
</evidence>
<feature type="transmembrane region" description="Helical" evidence="2">
    <location>
        <begin position="212"/>
        <end position="230"/>
    </location>
</feature>
<keyword evidence="4" id="KW-1185">Reference proteome</keyword>
<dbReference type="RefSeq" id="WP_169342924.1">
    <property type="nucleotide sequence ID" value="NZ_JABBJJ010000006.1"/>
</dbReference>
<sequence>MTGLLLALVLSASSALEPAREAYQSGDLPRARAGLEALLQPLQLKDPAEEAEARLLLAATYHAQEDVKGAEREVVQGLAAAPDAKLDPLLYPPDFIAFVERVRVLHRQRIADLSASRHRPPALLPPPATTARPSTADRALYTPRPPSRGWYLVPFGVGHLVHGQDTMGTALAVTQGTAFVVSAASLGTALAMRGPDGKYSAEDARLARGLNISYLVGAYAFAALYAYGVLDGWFLTSPVPRGPQG</sequence>
<protein>
    <recommendedName>
        <fullName evidence="5">Tetratricopeptide repeat protein</fullName>
    </recommendedName>
</protein>
<comment type="caution">
    <text evidence="3">The sequence shown here is derived from an EMBL/GenBank/DDBJ whole genome shotgun (WGS) entry which is preliminary data.</text>
</comment>
<keyword evidence="2" id="KW-0472">Membrane</keyword>
<feature type="transmembrane region" description="Helical" evidence="2">
    <location>
        <begin position="170"/>
        <end position="191"/>
    </location>
</feature>
<feature type="region of interest" description="Disordered" evidence="1">
    <location>
        <begin position="117"/>
        <end position="137"/>
    </location>
</feature>
<evidence type="ECO:0000313" key="3">
    <source>
        <dbReference type="EMBL" id="NMO13641.1"/>
    </source>
</evidence>
<dbReference type="AlphaFoldDB" id="A0A848LBG0"/>
<dbReference type="EMBL" id="JABBJJ010000006">
    <property type="protein sequence ID" value="NMO13641.1"/>
    <property type="molecule type" value="Genomic_DNA"/>
</dbReference>
<evidence type="ECO:0000256" key="1">
    <source>
        <dbReference type="SAM" id="MobiDB-lite"/>
    </source>
</evidence>
<proteinExistence type="predicted"/>
<reference evidence="3 4" key="1">
    <citation type="submission" date="2020-04" db="EMBL/GenBank/DDBJ databases">
        <title>Draft genome of Pyxidicoccus fallax type strain.</title>
        <authorList>
            <person name="Whitworth D.E."/>
        </authorList>
    </citation>
    <scope>NUCLEOTIDE SEQUENCE [LARGE SCALE GENOMIC DNA]</scope>
    <source>
        <strain evidence="3 4">DSM 14698</strain>
    </source>
</reference>
<accession>A0A848LBG0</accession>
<evidence type="ECO:0008006" key="5">
    <source>
        <dbReference type="Google" id="ProtNLM"/>
    </source>
</evidence>
<keyword evidence="2" id="KW-0812">Transmembrane</keyword>
<keyword evidence="2" id="KW-1133">Transmembrane helix</keyword>
<organism evidence="3 4">
    <name type="scientific">Pyxidicoccus fallax</name>
    <dbReference type="NCBI Taxonomy" id="394095"/>
    <lineage>
        <taxon>Bacteria</taxon>
        <taxon>Pseudomonadati</taxon>
        <taxon>Myxococcota</taxon>
        <taxon>Myxococcia</taxon>
        <taxon>Myxococcales</taxon>
        <taxon>Cystobacterineae</taxon>
        <taxon>Myxococcaceae</taxon>
        <taxon>Pyxidicoccus</taxon>
    </lineage>
</organism>